<organism evidence="1 2">
    <name type="scientific">Trifolium pratense</name>
    <name type="common">Red clover</name>
    <dbReference type="NCBI Taxonomy" id="57577"/>
    <lineage>
        <taxon>Eukaryota</taxon>
        <taxon>Viridiplantae</taxon>
        <taxon>Streptophyta</taxon>
        <taxon>Embryophyta</taxon>
        <taxon>Tracheophyta</taxon>
        <taxon>Spermatophyta</taxon>
        <taxon>Magnoliopsida</taxon>
        <taxon>eudicotyledons</taxon>
        <taxon>Gunneridae</taxon>
        <taxon>Pentapetalae</taxon>
        <taxon>rosids</taxon>
        <taxon>fabids</taxon>
        <taxon>Fabales</taxon>
        <taxon>Fabaceae</taxon>
        <taxon>Papilionoideae</taxon>
        <taxon>50 kb inversion clade</taxon>
        <taxon>NPAAA clade</taxon>
        <taxon>Hologalegina</taxon>
        <taxon>IRL clade</taxon>
        <taxon>Trifolieae</taxon>
        <taxon>Trifolium</taxon>
    </lineage>
</organism>
<dbReference type="EMBL" id="CASHSV030000513">
    <property type="protein sequence ID" value="CAJ2668464.1"/>
    <property type="molecule type" value="Genomic_DNA"/>
</dbReference>
<protein>
    <submittedName>
        <fullName evidence="1">Uncharacterized protein</fullName>
    </submittedName>
</protein>
<dbReference type="Proteomes" id="UP001177021">
    <property type="component" value="Unassembled WGS sequence"/>
</dbReference>
<evidence type="ECO:0000313" key="2">
    <source>
        <dbReference type="Proteomes" id="UP001177021"/>
    </source>
</evidence>
<evidence type="ECO:0000313" key="1">
    <source>
        <dbReference type="EMBL" id="CAJ2668464.1"/>
    </source>
</evidence>
<keyword evidence="2" id="KW-1185">Reference proteome</keyword>
<name>A0ACB0LG55_TRIPR</name>
<accession>A0ACB0LG55</accession>
<proteinExistence type="predicted"/>
<sequence>MFPIFKKKQKIRGTVVLMSKNALDLNDIKAGPSVIGAFGLARDMVGSVVDGATAFLSRSVGFQLISATKTDRMGNGFVGDQFFLEKRIPLLPTLAARQDAFNIYFEWDNDFGVPGAFYIKNYMQAEFYLVSLTLDDIPGHDSITFLCNSWVYNAKQYRKDRIFFANKPYLPNEMPQALVNYRDQELDTLRGDGKGKREEWDRVYDYDVYNDLGDPDKSRGLARPILGGSKKFPYPRRGRTGRKTTKTDSASERPAPDTTYVPRDEVFGHLKQADFLGFGLKGLNQNVVPQFRNFFDFDKEFDSFEEVRCIFEGGIKLPTDLISAISPIAVVKELFRTDGEQFLKFPTPHVIQVDKSAWMTDEEFAREMIAGVNPCVIQRLKEFPPQSKLDPNVYGDQTSTITKEHLEINLDGLSVEKAIQDERLFILDYHDAFLPYLKVINKPVPKSYATRTILFLKDDGTLKPLAIELSLSHPDGEKFGAVSKVMLPPDEPSGVKKTIWQLTKAYVVVNDACYHQLMSHWLNTHCAIEPFIIATNRCLSVVHPIHKLLQPHYRDTMNINALARSSLISAGGIIEQAFLPGEYAVEMSSAVYKDWVFPDQALPADLIKRGLAVEDPSAPHGLRLVIKDYPYAVDGLEVWDAIKTWVKDYVILYYKTDAEIQRDPELQEFWKEAVEIGHGDHKNKPWWPKMNSIDELVESCSIIIWLASAFHAAVNFGQYPYGGLILNRPTMTRRLLPEKGTKEYDEMEKNDQKAYLKTITPKTEALIDLTVIEILSRHASDEVYLGTRENKDWTSDERAITAFKRFGNKMAEIEEKIERKNKDPDLLNRLGPAKVPYTLLCATSKEGLTNRGIPNSVSI</sequence>
<reference evidence="1" key="1">
    <citation type="submission" date="2023-10" db="EMBL/GenBank/DDBJ databases">
        <authorList>
            <person name="Rodriguez Cubillos JULIANA M."/>
            <person name="De Vega J."/>
        </authorList>
    </citation>
    <scope>NUCLEOTIDE SEQUENCE</scope>
</reference>
<gene>
    <name evidence="1" type="ORF">MILVUS5_LOCUS32842</name>
</gene>
<comment type="caution">
    <text evidence="1">The sequence shown here is derived from an EMBL/GenBank/DDBJ whole genome shotgun (WGS) entry which is preliminary data.</text>
</comment>